<dbReference type="Proteomes" id="UP000192327">
    <property type="component" value="Unassembled WGS sequence"/>
</dbReference>
<dbReference type="Proteomes" id="UP000321797">
    <property type="component" value="Unassembled WGS sequence"/>
</dbReference>
<evidence type="ECO:0000256" key="2">
    <source>
        <dbReference type="ARBA" id="ARBA00022692"/>
    </source>
</evidence>
<feature type="transmembrane region" description="Helical" evidence="6">
    <location>
        <begin position="257"/>
        <end position="277"/>
    </location>
</feature>
<dbReference type="InterPro" id="IPR004710">
    <property type="entry name" value="Bilac:Na_transpt"/>
</dbReference>
<protein>
    <submittedName>
        <fullName evidence="7 8">Bile acid:sodium symporter</fullName>
    </submittedName>
</protein>
<keyword evidence="9" id="KW-1185">Reference proteome</keyword>
<dbReference type="AlphaFoldDB" id="A0A5C7XPE9"/>
<feature type="transmembrane region" description="Helical" evidence="6">
    <location>
        <begin position="134"/>
        <end position="152"/>
    </location>
</feature>
<proteinExistence type="predicted"/>
<evidence type="ECO:0000256" key="1">
    <source>
        <dbReference type="ARBA" id="ARBA00004141"/>
    </source>
</evidence>
<evidence type="ECO:0000256" key="5">
    <source>
        <dbReference type="SAM" id="MobiDB-lite"/>
    </source>
</evidence>
<dbReference type="RefSeq" id="WP_083071070.1">
    <property type="nucleotide sequence ID" value="NZ_JACKUJ010000049.1"/>
</dbReference>
<dbReference type="EMBL" id="MVHH01000045">
    <property type="protein sequence ID" value="OQZ94227.1"/>
    <property type="molecule type" value="Genomic_DNA"/>
</dbReference>
<dbReference type="InterPro" id="IPR002657">
    <property type="entry name" value="BilAc:Na_symport/Acr3"/>
</dbReference>
<evidence type="ECO:0000313" key="10">
    <source>
        <dbReference type="Proteomes" id="UP000321797"/>
    </source>
</evidence>
<dbReference type="PANTHER" id="PTHR10361">
    <property type="entry name" value="SODIUM-BILE ACID COTRANSPORTER"/>
    <property type="match status" value="1"/>
</dbReference>
<evidence type="ECO:0000313" key="7">
    <source>
        <dbReference type="EMBL" id="OQZ94227.1"/>
    </source>
</evidence>
<gene>
    <name evidence="7" type="ORF">BST15_16880</name>
    <name evidence="8" type="ORF">E6Q54_20900</name>
</gene>
<comment type="caution">
    <text evidence="8">The sequence shown here is derived from an EMBL/GenBank/DDBJ whole genome shotgun (WGS) entry which is preliminary data.</text>
</comment>
<dbReference type="GO" id="GO:0016020">
    <property type="term" value="C:membrane"/>
    <property type="evidence" value="ECO:0007669"/>
    <property type="project" value="UniProtKB-SubCell"/>
</dbReference>
<organism evidence="8 10">
    <name type="scientific">Mycolicibacter arupensis</name>
    <dbReference type="NCBI Taxonomy" id="342002"/>
    <lineage>
        <taxon>Bacteria</taxon>
        <taxon>Bacillati</taxon>
        <taxon>Actinomycetota</taxon>
        <taxon>Actinomycetes</taxon>
        <taxon>Mycobacteriales</taxon>
        <taxon>Mycobacteriaceae</taxon>
        <taxon>Mycolicibacter</taxon>
    </lineage>
</organism>
<feature type="transmembrane region" description="Helical" evidence="6">
    <location>
        <begin position="6"/>
        <end position="24"/>
    </location>
</feature>
<reference evidence="7 9" key="1">
    <citation type="submission" date="2016-12" db="EMBL/GenBank/DDBJ databases">
        <title>The new phylogeny of genus Mycobacterium.</title>
        <authorList>
            <person name="Tortoli E."/>
            <person name="Trovato A."/>
            <person name="Cirillo D.M."/>
        </authorList>
    </citation>
    <scope>NUCLEOTIDE SEQUENCE [LARGE SCALE GENOMIC DNA]</scope>
    <source>
        <strain evidence="7 9">DSM 44942</strain>
    </source>
</reference>
<feature type="transmembrane region" description="Helical" evidence="6">
    <location>
        <begin position="226"/>
        <end position="245"/>
    </location>
</feature>
<evidence type="ECO:0000256" key="3">
    <source>
        <dbReference type="ARBA" id="ARBA00022989"/>
    </source>
</evidence>
<keyword evidence="2 6" id="KW-0812">Transmembrane</keyword>
<accession>A0A5C7XPE9</accession>
<keyword evidence="4 6" id="KW-0472">Membrane</keyword>
<dbReference type="OrthoDB" id="9806785at2"/>
<feature type="transmembrane region" description="Helical" evidence="6">
    <location>
        <begin position="64"/>
        <end position="83"/>
    </location>
</feature>
<evidence type="ECO:0000313" key="9">
    <source>
        <dbReference type="Proteomes" id="UP000192327"/>
    </source>
</evidence>
<evidence type="ECO:0000256" key="4">
    <source>
        <dbReference type="ARBA" id="ARBA00023136"/>
    </source>
</evidence>
<sequence>MDSRFFPLVVVTAMLALGMTLTVADFRRAAALKRPLAVALICQAIVLPALCLVIAEAFHLPPNLAVGLMLISAVPGGLLANVFSHLVNGDLALNLTLTAINAVLSIASLPAILAISISWFTGEGRSIPLQLDKFVAVVGLVLIPTAIGVAIRERFPNLARRLKRPVRVAAATLLVAISVAAIVGGHNTLANNLGALTGAVVSFATVSLTVGYLVPRWMKLAPRQAIAISLEIGMHNAMVATAIALSPQLLNSAEIGTVPALYGVIAPVIALLLVATIRAVDPAHRQAAAVSRSASPASPAPDDDAQPASEAVAT</sequence>
<dbReference type="EMBL" id="SSGD01000153">
    <property type="protein sequence ID" value="TXI50994.1"/>
    <property type="molecule type" value="Genomic_DNA"/>
</dbReference>
<comment type="subcellular location">
    <subcellularLocation>
        <location evidence="1">Membrane</location>
        <topology evidence="1">Multi-pass membrane protein</topology>
    </subcellularLocation>
</comment>
<evidence type="ECO:0000256" key="6">
    <source>
        <dbReference type="SAM" id="Phobius"/>
    </source>
</evidence>
<feature type="region of interest" description="Disordered" evidence="5">
    <location>
        <begin position="290"/>
        <end position="314"/>
    </location>
</feature>
<dbReference type="Pfam" id="PF01758">
    <property type="entry name" value="SBF"/>
    <property type="match status" value="1"/>
</dbReference>
<reference evidence="8 10" key="2">
    <citation type="submission" date="2018-09" db="EMBL/GenBank/DDBJ databases">
        <title>Metagenome Assembled Genomes from an Advanced Water Purification Facility.</title>
        <authorList>
            <person name="Stamps B.W."/>
            <person name="Spear J.R."/>
        </authorList>
    </citation>
    <scope>NUCLEOTIDE SEQUENCE [LARGE SCALE GENOMIC DNA]</scope>
    <source>
        <strain evidence="8">Bin_29_2</strain>
    </source>
</reference>
<dbReference type="PANTHER" id="PTHR10361:SF24">
    <property type="entry name" value="P3 PROTEIN"/>
    <property type="match status" value="1"/>
</dbReference>
<feature type="transmembrane region" description="Helical" evidence="6">
    <location>
        <begin position="95"/>
        <end position="122"/>
    </location>
</feature>
<evidence type="ECO:0000313" key="8">
    <source>
        <dbReference type="EMBL" id="TXI50994.1"/>
    </source>
</evidence>
<feature type="transmembrane region" description="Helical" evidence="6">
    <location>
        <begin position="164"/>
        <end position="183"/>
    </location>
</feature>
<dbReference type="InterPro" id="IPR038770">
    <property type="entry name" value="Na+/solute_symporter_sf"/>
</dbReference>
<feature type="transmembrane region" description="Helical" evidence="6">
    <location>
        <begin position="36"/>
        <end position="58"/>
    </location>
</feature>
<keyword evidence="3 6" id="KW-1133">Transmembrane helix</keyword>
<name>A0A5C7XPE9_9MYCO</name>
<feature type="transmembrane region" description="Helical" evidence="6">
    <location>
        <begin position="195"/>
        <end position="214"/>
    </location>
</feature>
<dbReference type="Gene3D" id="1.20.1530.20">
    <property type="match status" value="1"/>
</dbReference>